<dbReference type="AlphaFoldDB" id="A0A5M6I8U2"/>
<sequence length="368" mass="41133">MIERIVFVWDNYGPTHVDRAKAVLDRFSKTHEVYFVELVAKSPLYGWEPPPDDFQKISLAAENKPNFFLDLFRLLRVVFRLGRGSYFLHSYNCLFIFTTAIVLNVLGSRVYHLNDSKFDDKQRSVFGELVKAVFKWPYRGALVSGRRNAEYAIFHGISKQRVAFGYNAISVARVQAMAEAPPAPDGAPFDARHFTCVARLVPKKNHAMLLQAYRLYCDQVEVPRPLHLCGSGPLEADLRRQVAALGLTDGVVFRGWVQDDEVSRTLAHTVALLLPSTEEQFGIAVIEAQAMGVPVILSDNCGARDSVIRTGVNGFVVEPDNPHGMAFFMARLGEDEVLWRRMCGEALATAPLGDVQRFVEGVETLLSA</sequence>
<dbReference type="PANTHER" id="PTHR45947">
    <property type="entry name" value="SULFOQUINOVOSYL TRANSFERASE SQD2"/>
    <property type="match status" value="1"/>
</dbReference>
<accession>A0A5M6I8U2</accession>
<dbReference type="InterPro" id="IPR001296">
    <property type="entry name" value="Glyco_trans_1"/>
</dbReference>
<keyword evidence="4" id="KW-1185">Reference proteome</keyword>
<comment type="caution">
    <text evidence="3">The sequence shown here is derived from an EMBL/GenBank/DDBJ whole genome shotgun (WGS) entry which is preliminary data.</text>
</comment>
<dbReference type="OrthoDB" id="503550at2"/>
<dbReference type="Proteomes" id="UP000324065">
    <property type="component" value="Unassembled WGS sequence"/>
</dbReference>
<dbReference type="GO" id="GO:0016757">
    <property type="term" value="F:glycosyltransferase activity"/>
    <property type="evidence" value="ECO:0007669"/>
    <property type="project" value="InterPro"/>
</dbReference>
<evidence type="ECO:0000259" key="2">
    <source>
        <dbReference type="Pfam" id="PF00534"/>
    </source>
</evidence>
<feature type="domain" description="Glycosyl transferase family 1" evidence="2">
    <location>
        <begin position="192"/>
        <end position="336"/>
    </location>
</feature>
<feature type="transmembrane region" description="Helical" evidence="1">
    <location>
        <begin position="86"/>
        <end position="107"/>
    </location>
</feature>
<evidence type="ECO:0000313" key="4">
    <source>
        <dbReference type="Proteomes" id="UP000324065"/>
    </source>
</evidence>
<keyword evidence="1" id="KW-1133">Transmembrane helix</keyword>
<evidence type="ECO:0000256" key="1">
    <source>
        <dbReference type="SAM" id="Phobius"/>
    </source>
</evidence>
<evidence type="ECO:0000313" key="3">
    <source>
        <dbReference type="EMBL" id="KAA5604118.1"/>
    </source>
</evidence>
<organism evidence="3 4">
    <name type="scientific">Roseospira marina</name>
    <dbReference type="NCBI Taxonomy" id="140057"/>
    <lineage>
        <taxon>Bacteria</taxon>
        <taxon>Pseudomonadati</taxon>
        <taxon>Pseudomonadota</taxon>
        <taxon>Alphaproteobacteria</taxon>
        <taxon>Rhodospirillales</taxon>
        <taxon>Rhodospirillaceae</taxon>
        <taxon>Roseospira</taxon>
    </lineage>
</organism>
<dbReference type="CDD" id="cd03801">
    <property type="entry name" value="GT4_PimA-like"/>
    <property type="match status" value="1"/>
</dbReference>
<keyword evidence="1" id="KW-0812">Transmembrane</keyword>
<keyword evidence="1" id="KW-0472">Membrane</keyword>
<dbReference type="EMBL" id="VWPJ01000023">
    <property type="protein sequence ID" value="KAA5604118.1"/>
    <property type="molecule type" value="Genomic_DNA"/>
</dbReference>
<name>A0A5M6I8U2_9PROT</name>
<dbReference type="Gene3D" id="3.40.50.2000">
    <property type="entry name" value="Glycogen Phosphorylase B"/>
    <property type="match status" value="2"/>
</dbReference>
<protein>
    <submittedName>
        <fullName evidence="3">Glycosyltransferase</fullName>
    </submittedName>
</protein>
<keyword evidence="3" id="KW-0808">Transferase</keyword>
<gene>
    <name evidence="3" type="ORF">F1188_17685</name>
</gene>
<proteinExistence type="predicted"/>
<dbReference type="InterPro" id="IPR050194">
    <property type="entry name" value="Glycosyltransferase_grp1"/>
</dbReference>
<dbReference type="PANTHER" id="PTHR45947:SF3">
    <property type="entry name" value="SULFOQUINOVOSYL TRANSFERASE SQD2"/>
    <property type="match status" value="1"/>
</dbReference>
<dbReference type="Pfam" id="PF00534">
    <property type="entry name" value="Glycos_transf_1"/>
    <property type="match status" value="1"/>
</dbReference>
<dbReference type="SUPFAM" id="SSF53756">
    <property type="entry name" value="UDP-Glycosyltransferase/glycogen phosphorylase"/>
    <property type="match status" value="1"/>
</dbReference>
<reference evidence="3 4" key="1">
    <citation type="submission" date="2019-09" db="EMBL/GenBank/DDBJ databases">
        <title>Genome sequence of Roseospira marina, one of the more divergent members of the non-sulfur purple photosynthetic bacterial family, the Rhodospirillaceae.</title>
        <authorList>
            <person name="Meyer T."/>
            <person name="Kyndt J."/>
        </authorList>
    </citation>
    <scope>NUCLEOTIDE SEQUENCE [LARGE SCALE GENOMIC DNA]</scope>
    <source>
        <strain evidence="3 4">DSM 15113</strain>
    </source>
</reference>